<dbReference type="InterPro" id="IPR004276">
    <property type="entry name" value="GlycoTrans_28_N"/>
</dbReference>
<feature type="region of interest" description="Disordered" evidence="20">
    <location>
        <begin position="1026"/>
        <end position="1049"/>
    </location>
</feature>
<evidence type="ECO:0000313" key="22">
    <source>
        <dbReference type="EMBL" id="PWZ01322.1"/>
    </source>
</evidence>
<keyword evidence="6" id="KW-0963">Cytoplasm</keyword>
<dbReference type="FunFam" id="3.40.50.2000:FF:000029">
    <property type="entry name" value="Sterol 3-beta-glucosyltransferase"/>
    <property type="match status" value="1"/>
</dbReference>
<dbReference type="EC" id="2.4.1.173" evidence="4"/>
<dbReference type="CDD" id="cd13216">
    <property type="entry name" value="PH-GRAM2_AGT26"/>
    <property type="match status" value="1"/>
</dbReference>
<feature type="compositionally biased region" description="Acidic residues" evidence="20">
    <location>
        <begin position="304"/>
        <end position="321"/>
    </location>
</feature>
<evidence type="ECO:0000256" key="13">
    <source>
        <dbReference type="ARBA" id="ARBA00023098"/>
    </source>
</evidence>
<keyword evidence="14" id="KW-0472">Membrane</keyword>
<sequence>MTPSSPSAGSSAGPSRLSSPKLAGTDKEANVSTSTSQLLRRYDTEAGPHNPNTPPFPASPALNPTSPRNFSTISSLSGSRELGAAVTEPLTFTSSSHANIGATSTATRRARRISPQMPPDTHSQADSALQLPQSIAMHAETQALMQMLSLVGSTFFEADKEGCTEEEEVEGPSGEVIGSDGDEGDGMFNRPKRGTMEPVSGTCSYDSAGQPSRSSSRMSTIPRARLRALLRDDANEDTSTPRGGQTPLAASVISPSGHRTAWASTSAKEFGTQSDTLAAKASQRRAAEQRPARAAFQASATANADDEGVLGDFEGGTDDDEHQSGCAVKQGSVADKRSYDSLGAGERDASSPLVDERDSPQASPSASLLQPYSPSLSMLGEPMSPTPDRDERDRLTGQLRQTFELDASETLVLAQPSWLFRSLLLQGHLYLTTGHLCFYAYLPSRDNKVVKTGPLHKRTRRTHRFSKHWASLKAGVLSWYDSDRDPYFPQGHIDLRKVSAIEPSVKHRERFKVTTPARRFTFLTESEHSRDAWMTALRKETFRAQNQGDSVRISIPLETILDIETALSVDQTEMVCITVIDEMTDFSVDEYFFLHLSNQDTFIRTVRELISEENRALSGSLRGETNLSLSRLSIRDSTGAIQGAGAPRTSLDGVPALPAISDLHCVEAQFDSVSTNPFEGALSNSTATLAPRANAERSSPTAQGTGAAISIPDRHRRVSQEGASDAVLSTTPRAAVLNRLSMESTHTYPPSPSASGPSASFEQIQKEAERGWAVPGWVREAPAKVIGRALAAGGATEGLASIAGRTPLSRLGRPRRKVVESWSRDTDADAIQDGSAAETDDDPATLSQSAHSVFSVLDAPDDGESRIDADSFAEQFRDTFGLHDDEKLIGHMHAHLYRVLPVAGRFFVSSGHLAFRSSGIAAKTVGRTLMLVPIQDVISVARHQAFRIGQHGLVITIRGHEELFVEVSSTQRRDELLSLIDFQLELVRKQGIPRKSASADASVRERSTALVLRDLSERIDGGFESGASVSADSSVVSGRGSEYGRSSSLSQSQGSAMISFTPESPLTFTMLTIGSRGDVQPYIALAKGLQADGHRVRIATHAEFGSWITGHGIEFSEIGGDPAELMRICVENGTFTVSFLREGVTKFRDWLDDLLASAWRACQGSDVVIECPSAIAGIHVAEALQVPYYRAFTMPWTRTRAYPHAFAVPSSKAGGNYNYMSYVIFDQMFWRASSFQINRWRKRMLGLQPTNLDKLEQHKVPFIYNFSPSLVPRPLDWFEWIHVTGFWFLDNPDNSSSRRWEPPADLVSFIQTARANDRKLVYIGWGSIVVSDAEAVTRCVLQAVKKSGVCAILSKGWSDRLSHKKSGKQASAAGSIDTDTELWKDVFQVTSVPHDWLFPQIDAACHHGGAGTLGASLRAGLPTVVKPYFGDQFFWGQQIESLGVGSCVRNLTVDNLAAALTSATTNPKQIERARKLGEQIRSEDGIGNAIKAIYRDLDYARSRIKRNTKLPDNRQARRLTTEANEQSNDDDQDQGHTSDEWSDVGGGPWSPGMSSQGDPSSSLILNASAS</sequence>
<dbReference type="InterPro" id="IPR011993">
    <property type="entry name" value="PH-like_dom_sf"/>
</dbReference>
<feature type="region of interest" description="Disordered" evidence="20">
    <location>
        <begin position="813"/>
        <end position="846"/>
    </location>
</feature>
<dbReference type="InterPro" id="IPR048065">
    <property type="entry name" value="ATG26_PH_GRAM2"/>
</dbReference>
<evidence type="ECO:0000256" key="2">
    <source>
        <dbReference type="ARBA" id="ARBA00004496"/>
    </source>
</evidence>
<evidence type="ECO:0000256" key="9">
    <source>
        <dbReference type="ARBA" id="ARBA00022679"/>
    </source>
</evidence>
<organism evidence="22 23">
    <name type="scientific">Testicularia cyperi</name>
    <dbReference type="NCBI Taxonomy" id="1882483"/>
    <lineage>
        <taxon>Eukaryota</taxon>
        <taxon>Fungi</taxon>
        <taxon>Dikarya</taxon>
        <taxon>Basidiomycota</taxon>
        <taxon>Ustilaginomycotina</taxon>
        <taxon>Ustilaginomycetes</taxon>
        <taxon>Ustilaginales</taxon>
        <taxon>Anthracoideaceae</taxon>
        <taxon>Testicularia</taxon>
    </lineage>
</organism>
<feature type="compositionally biased region" description="Polar residues" evidence="20">
    <location>
        <begin position="201"/>
        <end position="219"/>
    </location>
</feature>
<dbReference type="Gene3D" id="3.40.50.2000">
    <property type="entry name" value="Glycogen Phosphorylase B"/>
    <property type="match status" value="2"/>
</dbReference>
<keyword evidence="8" id="KW-0328">Glycosyltransferase</keyword>
<evidence type="ECO:0000256" key="20">
    <source>
        <dbReference type="SAM" id="MobiDB-lite"/>
    </source>
</evidence>
<dbReference type="SMART" id="SM00233">
    <property type="entry name" value="PH"/>
    <property type="match status" value="1"/>
</dbReference>
<dbReference type="SUPFAM" id="SSF53756">
    <property type="entry name" value="UDP-Glycosyltransferase/glycogen phosphorylase"/>
    <property type="match status" value="1"/>
</dbReference>
<dbReference type="GO" id="GO:0016126">
    <property type="term" value="P:sterol biosynthetic process"/>
    <property type="evidence" value="ECO:0007669"/>
    <property type="project" value="UniProtKB-KW"/>
</dbReference>
<comment type="catalytic activity">
    <reaction evidence="18">
        <text>ergosterol + UDP-alpha-D-glucose = ergosteryl 3-beta-D-glucoside + UDP + H(+)</text>
        <dbReference type="Rhea" id="RHEA:61836"/>
        <dbReference type="ChEBI" id="CHEBI:15378"/>
        <dbReference type="ChEBI" id="CHEBI:16933"/>
        <dbReference type="ChEBI" id="CHEBI:52973"/>
        <dbReference type="ChEBI" id="CHEBI:58223"/>
        <dbReference type="ChEBI" id="CHEBI:58885"/>
    </reaction>
    <physiologicalReaction direction="left-to-right" evidence="18">
        <dbReference type="Rhea" id="RHEA:61837"/>
    </physiologicalReaction>
</comment>
<dbReference type="InterPro" id="IPR002213">
    <property type="entry name" value="UDP_glucos_trans"/>
</dbReference>
<dbReference type="CDD" id="cd13215">
    <property type="entry name" value="PH-GRAM1_AGT26"/>
    <property type="match status" value="1"/>
</dbReference>
<dbReference type="CDD" id="cd03784">
    <property type="entry name" value="GT1_Gtf-like"/>
    <property type="match status" value="1"/>
</dbReference>
<dbReference type="SMART" id="SM00568">
    <property type="entry name" value="GRAM"/>
    <property type="match status" value="2"/>
</dbReference>
<name>A0A317XTA6_9BASI</name>
<evidence type="ECO:0000256" key="12">
    <source>
        <dbReference type="ARBA" id="ARBA00023011"/>
    </source>
</evidence>
<feature type="compositionally biased region" description="Low complexity" evidence="20">
    <location>
        <begin position="1"/>
        <end position="20"/>
    </location>
</feature>
<protein>
    <recommendedName>
        <fullName evidence="5">Sterol 3-beta-glucosyltransferase</fullName>
        <ecNumber evidence="4">2.4.1.173</ecNumber>
    </recommendedName>
    <alternativeName>
        <fullName evidence="17">Autophagy-related protein 26</fullName>
    </alternativeName>
</protein>
<feature type="domain" description="PH" evidence="21">
    <location>
        <begin position="448"/>
        <end position="542"/>
    </location>
</feature>
<evidence type="ECO:0000256" key="11">
    <source>
        <dbReference type="ARBA" id="ARBA00022955"/>
    </source>
</evidence>
<dbReference type="FunFam" id="2.30.29.30:FF:000391">
    <property type="entry name" value="Sterol 3-beta-glucosyltransferase"/>
    <property type="match status" value="1"/>
</dbReference>
<keyword evidence="12" id="KW-0756">Sterol biosynthesis</keyword>
<dbReference type="EMBL" id="KZ819190">
    <property type="protein sequence ID" value="PWZ01322.1"/>
    <property type="molecule type" value="Genomic_DNA"/>
</dbReference>
<dbReference type="Pfam" id="PF00169">
    <property type="entry name" value="PH"/>
    <property type="match status" value="1"/>
</dbReference>
<keyword evidence="10" id="KW-0677">Repeat</keyword>
<evidence type="ECO:0000313" key="23">
    <source>
        <dbReference type="Proteomes" id="UP000246740"/>
    </source>
</evidence>
<feature type="compositionally biased region" description="Polar residues" evidence="20">
    <location>
        <begin position="360"/>
        <end position="376"/>
    </location>
</feature>
<feature type="compositionally biased region" description="Basic and acidic residues" evidence="20">
    <location>
        <begin position="817"/>
        <end position="827"/>
    </location>
</feature>
<dbReference type="GO" id="GO:0016020">
    <property type="term" value="C:membrane"/>
    <property type="evidence" value="ECO:0007669"/>
    <property type="project" value="UniProtKB-SubCell"/>
</dbReference>
<keyword evidence="13" id="KW-0443">Lipid metabolism</keyword>
<feature type="region of interest" description="Disordered" evidence="20">
    <location>
        <begin position="1"/>
        <end position="76"/>
    </location>
</feature>
<feature type="region of interest" description="Disordered" evidence="20">
    <location>
        <begin position="162"/>
        <end position="392"/>
    </location>
</feature>
<keyword evidence="9" id="KW-0808">Transferase</keyword>
<keyword evidence="16" id="KW-0753">Steroid metabolism</keyword>
<proteinExistence type="inferred from homology"/>
<feature type="compositionally biased region" description="Basic and acidic residues" evidence="20">
    <location>
        <begin position="334"/>
        <end position="359"/>
    </location>
</feature>
<evidence type="ECO:0000256" key="15">
    <source>
        <dbReference type="ARBA" id="ARBA00023166"/>
    </source>
</evidence>
<dbReference type="OrthoDB" id="10261837at2759"/>
<evidence type="ECO:0000259" key="21">
    <source>
        <dbReference type="PROSITE" id="PS50003"/>
    </source>
</evidence>
<keyword evidence="11" id="KW-0752">Steroid biosynthesis</keyword>
<dbReference type="STRING" id="1882483.A0A317XTA6"/>
<dbReference type="InterPro" id="IPR050426">
    <property type="entry name" value="Glycosyltransferase_28"/>
</dbReference>
<evidence type="ECO:0000256" key="4">
    <source>
        <dbReference type="ARBA" id="ARBA00012650"/>
    </source>
</evidence>
<evidence type="ECO:0000256" key="6">
    <source>
        <dbReference type="ARBA" id="ARBA00022490"/>
    </source>
</evidence>
<feature type="region of interest" description="Disordered" evidence="20">
    <location>
        <begin position="1508"/>
        <end position="1570"/>
    </location>
</feature>
<dbReference type="GO" id="GO:0016906">
    <property type="term" value="F:sterol 3-beta-glucosyltransferase activity"/>
    <property type="evidence" value="ECO:0007669"/>
    <property type="project" value="UniProtKB-EC"/>
</dbReference>
<keyword evidence="15" id="KW-1207">Sterol metabolism</keyword>
<feature type="region of interest" description="Disordered" evidence="20">
    <location>
        <begin position="690"/>
        <end position="727"/>
    </location>
</feature>
<dbReference type="InterPro" id="IPR004182">
    <property type="entry name" value="GRAM"/>
</dbReference>
<dbReference type="Gene3D" id="2.30.29.30">
    <property type="entry name" value="Pleckstrin-homology domain (PH domain)/Phosphotyrosine-binding domain (PTB)"/>
    <property type="match status" value="2"/>
</dbReference>
<dbReference type="FunFam" id="2.30.29.30:FF:000303">
    <property type="entry name" value="Sterol 3-beta-glucosyltransferase"/>
    <property type="match status" value="1"/>
</dbReference>
<evidence type="ECO:0000256" key="10">
    <source>
        <dbReference type="ARBA" id="ARBA00022737"/>
    </source>
</evidence>
<feature type="compositionally biased region" description="Polar residues" evidence="20">
    <location>
        <begin position="1552"/>
        <end position="1570"/>
    </location>
</feature>
<comment type="similarity">
    <text evidence="3">Belongs to the glycosyltransferase 28 family.</text>
</comment>
<dbReference type="FunFam" id="3.40.50.2000:FF:000009">
    <property type="entry name" value="Sterol 3-beta-glucosyltransferase UGT80A2"/>
    <property type="match status" value="1"/>
</dbReference>
<evidence type="ECO:0000256" key="18">
    <source>
        <dbReference type="ARBA" id="ARBA00047886"/>
    </source>
</evidence>
<dbReference type="GO" id="GO:0005737">
    <property type="term" value="C:cytoplasm"/>
    <property type="evidence" value="ECO:0007669"/>
    <property type="project" value="UniProtKB-SubCell"/>
</dbReference>
<dbReference type="SUPFAM" id="SSF50729">
    <property type="entry name" value="PH domain-like"/>
    <property type="match status" value="1"/>
</dbReference>
<gene>
    <name evidence="22" type="ORF">BCV70DRAFT_186689</name>
</gene>
<dbReference type="InterPro" id="IPR010610">
    <property type="entry name" value="EryCIII-like_C"/>
</dbReference>
<dbReference type="PANTHER" id="PTHR48050:SF25">
    <property type="entry name" value="STEROL 3-BETA-GLUCOSYLTRANSFERASE"/>
    <property type="match status" value="1"/>
</dbReference>
<evidence type="ECO:0000256" key="5">
    <source>
        <dbReference type="ARBA" id="ARBA00017894"/>
    </source>
</evidence>
<evidence type="ECO:0000256" key="16">
    <source>
        <dbReference type="ARBA" id="ARBA00023221"/>
    </source>
</evidence>
<dbReference type="InterPro" id="IPR001849">
    <property type="entry name" value="PH_domain"/>
</dbReference>
<evidence type="ECO:0000256" key="19">
    <source>
        <dbReference type="ARBA" id="ARBA00049453"/>
    </source>
</evidence>
<comment type="subcellular location">
    <subcellularLocation>
        <location evidence="2">Cytoplasm</location>
    </subcellularLocation>
    <subcellularLocation>
        <location evidence="1">Membrane</location>
        <topology evidence="1">Peripheral membrane protein</topology>
    </subcellularLocation>
</comment>
<dbReference type="Pfam" id="PF03033">
    <property type="entry name" value="Glyco_transf_28"/>
    <property type="match status" value="1"/>
</dbReference>
<evidence type="ECO:0000256" key="1">
    <source>
        <dbReference type="ARBA" id="ARBA00004170"/>
    </source>
</evidence>
<comment type="catalytic activity">
    <reaction evidence="19">
        <text>a sterol + UDP-alpha-D-glucose = a sterol 3-beta-D-glucoside + UDP + H(+)</text>
        <dbReference type="Rhea" id="RHEA:22724"/>
        <dbReference type="ChEBI" id="CHEBI:15378"/>
        <dbReference type="ChEBI" id="CHEBI:15889"/>
        <dbReference type="ChEBI" id="CHEBI:37424"/>
        <dbReference type="ChEBI" id="CHEBI:58223"/>
        <dbReference type="ChEBI" id="CHEBI:58885"/>
        <dbReference type="EC" id="2.4.1.173"/>
    </reaction>
    <physiologicalReaction direction="left-to-right" evidence="19">
        <dbReference type="Rhea" id="RHEA:22725"/>
    </physiologicalReaction>
</comment>
<evidence type="ECO:0000256" key="17">
    <source>
        <dbReference type="ARBA" id="ARBA00029843"/>
    </source>
</evidence>
<accession>A0A317XTA6</accession>
<feature type="compositionally biased region" description="Polar residues" evidence="20">
    <location>
        <begin position="262"/>
        <end position="276"/>
    </location>
</feature>
<keyword evidence="7" id="KW-0444">Lipid biosynthesis</keyword>
<reference evidence="22 23" key="1">
    <citation type="journal article" date="2018" name="Mol. Biol. Evol.">
        <title>Broad Genomic Sampling Reveals a Smut Pathogenic Ancestry of the Fungal Clade Ustilaginomycotina.</title>
        <authorList>
            <person name="Kijpornyongpan T."/>
            <person name="Mondo S.J."/>
            <person name="Barry K."/>
            <person name="Sandor L."/>
            <person name="Lee J."/>
            <person name="Lipzen A."/>
            <person name="Pangilinan J."/>
            <person name="LaButti K."/>
            <person name="Hainaut M."/>
            <person name="Henrissat B."/>
            <person name="Grigoriev I.V."/>
            <person name="Spatafora J.W."/>
            <person name="Aime M.C."/>
        </authorList>
    </citation>
    <scope>NUCLEOTIDE SEQUENCE [LARGE SCALE GENOMIC DNA]</scope>
    <source>
        <strain evidence="22 23">MCA 3645</strain>
    </source>
</reference>
<dbReference type="Proteomes" id="UP000246740">
    <property type="component" value="Unassembled WGS sequence"/>
</dbReference>
<keyword evidence="23" id="KW-1185">Reference proteome</keyword>
<evidence type="ECO:0000256" key="3">
    <source>
        <dbReference type="ARBA" id="ARBA00006962"/>
    </source>
</evidence>
<dbReference type="Pfam" id="PF02893">
    <property type="entry name" value="GRAM"/>
    <property type="match status" value="1"/>
</dbReference>
<dbReference type="PANTHER" id="PTHR48050">
    <property type="entry name" value="STEROL 3-BETA-GLUCOSYLTRANSFERASE"/>
    <property type="match status" value="1"/>
</dbReference>
<evidence type="ECO:0000256" key="7">
    <source>
        <dbReference type="ARBA" id="ARBA00022516"/>
    </source>
</evidence>
<evidence type="ECO:0000256" key="8">
    <source>
        <dbReference type="ARBA" id="ARBA00022676"/>
    </source>
</evidence>
<dbReference type="InParanoid" id="A0A317XTA6"/>
<dbReference type="GO" id="GO:0005975">
    <property type="term" value="P:carbohydrate metabolic process"/>
    <property type="evidence" value="ECO:0007669"/>
    <property type="project" value="InterPro"/>
</dbReference>
<dbReference type="PROSITE" id="PS50003">
    <property type="entry name" value="PH_DOMAIN"/>
    <property type="match status" value="1"/>
</dbReference>
<feature type="region of interest" description="Disordered" evidence="20">
    <location>
        <begin position="96"/>
        <end position="127"/>
    </location>
</feature>
<evidence type="ECO:0000256" key="14">
    <source>
        <dbReference type="ARBA" id="ARBA00023136"/>
    </source>
</evidence>
<dbReference type="InterPro" id="IPR048066">
    <property type="entry name" value="ATG26_PH_GRAM1"/>
</dbReference>
<feature type="region of interest" description="Disordered" evidence="20">
    <location>
        <begin position="744"/>
        <end position="763"/>
    </location>
</feature>
<feature type="compositionally biased region" description="Polar residues" evidence="20">
    <location>
        <begin position="62"/>
        <end position="76"/>
    </location>
</feature>
<dbReference type="Pfam" id="PF06722">
    <property type="entry name" value="EryCIII-like_C"/>
    <property type="match status" value="1"/>
</dbReference>